<evidence type="ECO:0000256" key="2">
    <source>
        <dbReference type="SAM" id="SignalP"/>
    </source>
</evidence>
<dbReference type="OrthoDB" id="2342176at2759"/>
<keyword evidence="2" id="KW-0732">Signal</keyword>
<dbReference type="RefSeq" id="XP_035322051.1">
    <property type="nucleotide sequence ID" value="XM_035468070.1"/>
</dbReference>
<evidence type="ECO:0000256" key="1">
    <source>
        <dbReference type="SAM" id="MobiDB-lite"/>
    </source>
</evidence>
<feature type="region of interest" description="Disordered" evidence="1">
    <location>
        <begin position="22"/>
        <end position="78"/>
    </location>
</feature>
<organism evidence="3 4">
    <name type="scientific">Geosmithia morbida</name>
    <dbReference type="NCBI Taxonomy" id="1094350"/>
    <lineage>
        <taxon>Eukaryota</taxon>
        <taxon>Fungi</taxon>
        <taxon>Dikarya</taxon>
        <taxon>Ascomycota</taxon>
        <taxon>Pezizomycotina</taxon>
        <taxon>Sordariomycetes</taxon>
        <taxon>Hypocreomycetidae</taxon>
        <taxon>Hypocreales</taxon>
        <taxon>Bionectriaceae</taxon>
        <taxon>Geosmithia</taxon>
    </lineage>
</organism>
<dbReference type="EMBL" id="JAANYQ010000006">
    <property type="protein sequence ID" value="KAF4123399.1"/>
    <property type="molecule type" value="Genomic_DNA"/>
</dbReference>
<evidence type="ECO:0000313" key="4">
    <source>
        <dbReference type="Proteomes" id="UP000749293"/>
    </source>
</evidence>
<protein>
    <submittedName>
        <fullName evidence="3">Uncharacterized protein</fullName>
    </submittedName>
</protein>
<dbReference type="AlphaFoldDB" id="A0A9P4YX49"/>
<feature type="compositionally biased region" description="Polar residues" evidence="1">
    <location>
        <begin position="68"/>
        <end position="77"/>
    </location>
</feature>
<dbReference type="Proteomes" id="UP000749293">
    <property type="component" value="Unassembled WGS sequence"/>
</dbReference>
<comment type="caution">
    <text evidence="3">The sequence shown here is derived from an EMBL/GenBank/DDBJ whole genome shotgun (WGS) entry which is preliminary data.</text>
</comment>
<proteinExistence type="predicted"/>
<feature type="compositionally biased region" description="Acidic residues" evidence="1">
    <location>
        <begin position="121"/>
        <end position="133"/>
    </location>
</feature>
<feature type="compositionally biased region" description="Basic and acidic residues" evidence="1">
    <location>
        <begin position="29"/>
        <end position="38"/>
    </location>
</feature>
<evidence type="ECO:0000313" key="3">
    <source>
        <dbReference type="EMBL" id="KAF4123399.1"/>
    </source>
</evidence>
<dbReference type="GeneID" id="55972325"/>
<gene>
    <name evidence="3" type="ORF">GMORB2_6100</name>
</gene>
<name>A0A9P4YX49_9HYPO</name>
<reference evidence="3" key="1">
    <citation type="submission" date="2020-03" db="EMBL/GenBank/DDBJ databases">
        <title>Site-based positive gene gene selection in Geosmithia morbida across the United States reveals a broad range of putative effectors and factors for local host and environmental adapation.</title>
        <authorList>
            <person name="Onufrak A."/>
            <person name="Murdoch R.W."/>
            <person name="Gazis R."/>
            <person name="Huff M."/>
            <person name="Staton M."/>
            <person name="Klingeman W."/>
            <person name="Hadziabdic D."/>
        </authorList>
    </citation>
    <scope>NUCLEOTIDE SEQUENCE</scope>
    <source>
        <strain evidence="3">1262</strain>
    </source>
</reference>
<sequence length="166" mass="17321">METRISPILLLVMTMAMLAAAAQPPTRRTMADLDKGPTESRVPVPVPVPVSASVSVSVPAHRRADQQEPGSSCSSEGEWNCMGDSWQRCAAGRWSIVVSTAKGTECTPQGMADDISTEDKDGSDDDDDDDGSDGNDGNGTSGGGRVQLASTATQMVVFAAAFVMVQ</sequence>
<feature type="signal peptide" evidence="2">
    <location>
        <begin position="1"/>
        <end position="21"/>
    </location>
</feature>
<feature type="compositionally biased region" description="Low complexity" evidence="1">
    <location>
        <begin position="49"/>
        <end position="59"/>
    </location>
</feature>
<feature type="chain" id="PRO_5040300522" evidence="2">
    <location>
        <begin position="22"/>
        <end position="166"/>
    </location>
</feature>
<accession>A0A9P4YX49</accession>
<feature type="region of interest" description="Disordered" evidence="1">
    <location>
        <begin position="102"/>
        <end position="146"/>
    </location>
</feature>
<feature type="compositionally biased region" description="Gly residues" evidence="1">
    <location>
        <begin position="134"/>
        <end position="145"/>
    </location>
</feature>
<keyword evidence="4" id="KW-1185">Reference proteome</keyword>